<evidence type="ECO:0000313" key="1">
    <source>
        <dbReference type="EMBL" id="BFF98523.1"/>
    </source>
</evidence>
<proteinExistence type="predicted"/>
<name>A0AAU9FSL4_DROMD</name>
<protein>
    <submittedName>
        <fullName evidence="1">Uncharacterized protein</fullName>
    </submittedName>
</protein>
<organism evidence="1 2">
    <name type="scientific">Drosophila madeirensis</name>
    <name type="common">Fruit fly</name>
    <dbReference type="NCBI Taxonomy" id="30013"/>
    <lineage>
        <taxon>Eukaryota</taxon>
        <taxon>Metazoa</taxon>
        <taxon>Ecdysozoa</taxon>
        <taxon>Arthropoda</taxon>
        <taxon>Hexapoda</taxon>
        <taxon>Insecta</taxon>
        <taxon>Pterygota</taxon>
        <taxon>Neoptera</taxon>
        <taxon>Endopterygota</taxon>
        <taxon>Diptera</taxon>
        <taxon>Brachycera</taxon>
        <taxon>Muscomorpha</taxon>
        <taxon>Ephydroidea</taxon>
        <taxon>Drosophilidae</taxon>
        <taxon>Drosophila</taxon>
        <taxon>Sophophora</taxon>
    </lineage>
</organism>
<dbReference type="AlphaFoldDB" id="A0AAU9FSL4"/>
<gene>
    <name evidence="1" type="ORF">DMAD_06670</name>
</gene>
<accession>A0AAU9FSL4</accession>
<evidence type="ECO:0000313" key="2">
    <source>
        <dbReference type="Proteomes" id="UP001500889"/>
    </source>
</evidence>
<dbReference type="Proteomes" id="UP001500889">
    <property type="component" value="Chromosome J"/>
</dbReference>
<reference evidence="1 2" key="1">
    <citation type="submission" date="2024-02" db="EMBL/GenBank/DDBJ databases">
        <title>A chromosome-level genome assembly of Drosophila madeirensis, a fruit fly species endemic to Madeira island.</title>
        <authorList>
            <person name="Tomihara K."/>
            <person name="Llopart A."/>
            <person name="Yamamoto D."/>
        </authorList>
    </citation>
    <scope>NUCLEOTIDE SEQUENCE [LARGE SCALE GENOMIC DNA]</scope>
    <source>
        <strain evidence="1 2">RF1</strain>
    </source>
</reference>
<sequence>MAACITSLLIQFQFHCQPPYRSRCLAHKLENKFREYQQRVFRDAKNCTIENEIEEDPCVQYLKISCMVNDPASTGLPGDYFLKQSIESPLMRKWTLRVPRDAVEGICEL</sequence>
<keyword evidence="2" id="KW-1185">Reference proteome</keyword>
<dbReference type="EMBL" id="AP029265">
    <property type="protein sequence ID" value="BFF98523.1"/>
    <property type="molecule type" value="Genomic_DNA"/>
</dbReference>